<gene>
    <name evidence="1" type="ORF">L596_001262</name>
</gene>
<reference evidence="1 2" key="2">
    <citation type="journal article" date="2019" name="G3 (Bethesda)">
        <title>Hybrid Assembly of the Genome of the Entomopathogenic Nematode Steinernema carpocapsae Identifies the X-Chromosome.</title>
        <authorList>
            <person name="Serra L."/>
            <person name="Macchietto M."/>
            <person name="Macias-Munoz A."/>
            <person name="McGill C.J."/>
            <person name="Rodriguez I.M."/>
            <person name="Rodriguez B."/>
            <person name="Murad R."/>
            <person name="Mortazavi A."/>
        </authorList>
    </citation>
    <scope>NUCLEOTIDE SEQUENCE [LARGE SCALE GENOMIC DNA]</scope>
    <source>
        <strain evidence="1 2">ALL</strain>
    </source>
</reference>
<dbReference type="Proteomes" id="UP000298663">
    <property type="component" value="Chromosome X"/>
</dbReference>
<dbReference type="AlphaFoldDB" id="A0A4U8UL97"/>
<evidence type="ECO:0000313" key="2">
    <source>
        <dbReference type="Proteomes" id="UP000298663"/>
    </source>
</evidence>
<proteinExistence type="predicted"/>
<keyword evidence="2" id="KW-1185">Reference proteome</keyword>
<sequence length="140" mass="16174">MESVPEKFIMAIISQFEQESMREASKLSSLWGDFVEDLLLNQKEYELALVPIKRSDDSEELYYYMCPRNNGLNPVLFENLNVAAHYVKIWHVCLYEEMPSSLNFTLASPSVIPLIKEVLVNNFLPINFTSCLPRLLVVHC</sequence>
<evidence type="ECO:0008006" key="3">
    <source>
        <dbReference type="Google" id="ProtNLM"/>
    </source>
</evidence>
<organism evidence="1 2">
    <name type="scientific">Steinernema carpocapsae</name>
    <name type="common">Entomopathogenic nematode</name>
    <dbReference type="NCBI Taxonomy" id="34508"/>
    <lineage>
        <taxon>Eukaryota</taxon>
        <taxon>Metazoa</taxon>
        <taxon>Ecdysozoa</taxon>
        <taxon>Nematoda</taxon>
        <taxon>Chromadorea</taxon>
        <taxon>Rhabditida</taxon>
        <taxon>Tylenchina</taxon>
        <taxon>Panagrolaimomorpha</taxon>
        <taxon>Strongyloidoidea</taxon>
        <taxon>Steinernematidae</taxon>
        <taxon>Steinernema</taxon>
    </lineage>
</organism>
<comment type="caution">
    <text evidence="1">The sequence shown here is derived from an EMBL/GenBank/DDBJ whole genome shotgun (WGS) entry which is preliminary data.</text>
</comment>
<dbReference type="EMBL" id="AZBU02000001">
    <property type="protein sequence ID" value="TMS33531.1"/>
    <property type="molecule type" value="Genomic_DNA"/>
</dbReference>
<accession>A0A4U8UL97</accession>
<protein>
    <recommendedName>
        <fullName evidence="3">F-box domain-containing protein</fullName>
    </recommendedName>
</protein>
<name>A0A4U8UL97_STECR</name>
<evidence type="ECO:0000313" key="1">
    <source>
        <dbReference type="EMBL" id="TMS33531.1"/>
    </source>
</evidence>
<reference evidence="1 2" key="1">
    <citation type="journal article" date="2015" name="Genome Biol.">
        <title>Comparative genomics of Steinernema reveals deeply conserved gene regulatory networks.</title>
        <authorList>
            <person name="Dillman A.R."/>
            <person name="Macchietto M."/>
            <person name="Porter C.F."/>
            <person name="Rogers A."/>
            <person name="Williams B."/>
            <person name="Antoshechkin I."/>
            <person name="Lee M.M."/>
            <person name="Goodwin Z."/>
            <person name="Lu X."/>
            <person name="Lewis E.E."/>
            <person name="Goodrich-Blair H."/>
            <person name="Stock S.P."/>
            <person name="Adams B.J."/>
            <person name="Sternberg P.W."/>
            <person name="Mortazavi A."/>
        </authorList>
    </citation>
    <scope>NUCLEOTIDE SEQUENCE [LARGE SCALE GENOMIC DNA]</scope>
    <source>
        <strain evidence="1 2">ALL</strain>
    </source>
</reference>
<dbReference type="EMBL" id="CM016762">
    <property type="protein sequence ID" value="TMS33531.1"/>
    <property type="molecule type" value="Genomic_DNA"/>
</dbReference>